<dbReference type="Proteomes" id="UP000199533">
    <property type="component" value="Unassembled WGS sequence"/>
</dbReference>
<keyword evidence="2" id="KW-0131">Cell cycle</keyword>
<accession>A0A1I4DRV1</accession>
<dbReference type="RefSeq" id="WP_090700915.1">
    <property type="nucleotide sequence ID" value="NZ_FOSP01000022.1"/>
</dbReference>
<evidence type="ECO:0000313" key="3">
    <source>
        <dbReference type="EMBL" id="SFK94786.1"/>
    </source>
</evidence>
<dbReference type="PANTHER" id="PTHR33969">
    <property type="entry name" value="SEGREGATION AND CONDENSATION PROTEIN A"/>
    <property type="match status" value="1"/>
</dbReference>
<name>A0A1I4DRV1_9PROT</name>
<reference evidence="4" key="1">
    <citation type="submission" date="2016-10" db="EMBL/GenBank/DDBJ databases">
        <authorList>
            <person name="Varghese N."/>
            <person name="Submissions S."/>
        </authorList>
    </citation>
    <scope>NUCLEOTIDE SEQUENCE [LARGE SCALE GENOMIC DNA]</scope>
    <source>
        <strain evidence="4">Nm69</strain>
    </source>
</reference>
<keyword evidence="2" id="KW-0132">Cell division</keyword>
<dbReference type="InterPro" id="IPR003768">
    <property type="entry name" value="ScpA"/>
</dbReference>
<dbReference type="Pfam" id="PF02616">
    <property type="entry name" value="SMC_ScpA"/>
    <property type="match status" value="1"/>
</dbReference>
<comment type="subcellular location">
    <subcellularLocation>
        <location evidence="2">Cytoplasm</location>
    </subcellularLocation>
    <text evidence="2">Associated with two foci at the outer edges of the nucleoid region in young cells, and at four foci within both cell halves in older cells.</text>
</comment>
<proteinExistence type="inferred from homology"/>
<dbReference type="HAMAP" id="MF_01805">
    <property type="entry name" value="ScpA"/>
    <property type="match status" value="1"/>
</dbReference>
<gene>
    <name evidence="2" type="primary">scpA</name>
    <name evidence="3" type="ORF">SAMN05216302_102212</name>
</gene>
<keyword evidence="4" id="KW-1185">Reference proteome</keyword>
<comment type="subunit">
    <text evidence="2">Component of a cohesin-like complex composed of ScpA, ScpB and the Smc homodimer, in which ScpA and ScpB bind to the head domain of Smc. The presence of the three proteins is required for the association of the complex with DNA.</text>
</comment>
<keyword evidence="2" id="KW-0963">Cytoplasm</keyword>
<sequence length="274" mass="31330">MTSSVDSAAIPPVNQSIEQPVAKICGEPLMEIPQDLYIPPDALEVFLDSFQGPLDLLLYLIRKHNLDILDIPMVQLTQQYMAYVDMMEVEQFELAAEYLLMTALLIEIKSRMLLPVPVTENEEEKDPRAELVQRLLKYEQIKLAALRLNELPQADRDFSTVQVWMEQSTHDRLPNVSVDMLRQTWLGLLARAKINRHHQINREALSVRVYMSQVLRNLHQCGQIVFHELFSPAATVTEVIVTFLAILELAKEMLVEISQPEVLGVIYVRSVDAV</sequence>
<dbReference type="PANTHER" id="PTHR33969:SF2">
    <property type="entry name" value="SEGREGATION AND CONDENSATION PROTEIN A"/>
    <property type="match status" value="1"/>
</dbReference>
<organism evidence="3 4">
    <name type="scientific">Nitrosomonas aestuarii</name>
    <dbReference type="NCBI Taxonomy" id="52441"/>
    <lineage>
        <taxon>Bacteria</taxon>
        <taxon>Pseudomonadati</taxon>
        <taxon>Pseudomonadota</taxon>
        <taxon>Betaproteobacteria</taxon>
        <taxon>Nitrosomonadales</taxon>
        <taxon>Nitrosomonadaceae</taxon>
        <taxon>Nitrosomonas</taxon>
    </lineage>
</organism>
<protein>
    <recommendedName>
        <fullName evidence="1 2">Segregation and condensation protein A</fullName>
    </recommendedName>
</protein>
<evidence type="ECO:0000256" key="1">
    <source>
        <dbReference type="ARBA" id="ARBA00044777"/>
    </source>
</evidence>
<comment type="similarity">
    <text evidence="2">Belongs to the ScpA family.</text>
</comment>
<evidence type="ECO:0000313" key="4">
    <source>
        <dbReference type="Proteomes" id="UP000199533"/>
    </source>
</evidence>
<dbReference type="GO" id="GO:0005737">
    <property type="term" value="C:cytoplasm"/>
    <property type="evidence" value="ECO:0007669"/>
    <property type="project" value="UniProtKB-SubCell"/>
</dbReference>
<dbReference type="GO" id="GO:0006260">
    <property type="term" value="P:DNA replication"/>
    <property type="evidence" value="ECO:0007669"/>
    <property type="project" value="UniProtKB-UniRule"/>
</dbReference>
<dbReference type="Gene3D" id="1.10.10.580">
    <property type="entry name" value="Structural maintenance of chromosome 1. Chain E"/>
    <property type="match status" value="1"/>
</dbReference>
<dbReference type="InterPro" id="IPR023093">
    <property type="entry name" value="ScpA-like_C"/>
</dbReference>
<dbReference type="AlphaFoldDB" id="A0A1I4DRV1"/>
<comment type="function">
    <text evidence="2">Participates in chromosomal partition during cell division. May act via the formation of a condensin-like complex containing Smc and ScpB that pull DNA away from mid-cell into both cell halves.</text>
</comment>
<dbReference type="STRING" id="52441.SAMN05216302_102212"/>
<evidence type="ECO:0000256" key="2">
    <source>
        <dbReference type="HAMAP-Rule" id="MF_01805"/>
    </source>
</evidence>
<dbReference type="GO" id="GO:0007059">
    <property type="term" value="P:chromosome segregation"/>
    <property type="evidence" value="ECO:0007669"/>
    <property type="project" value="UniProtKB-UniRule"/>
</dbReference>
<dbReference type="Gene3D" id="6.10.250.2410">
    <property type="match status" value="1"/>
</dbReference>
<dbReference type="EMBL" id="FOSP01000022">
    <property type="protein sequence ID" value="SFK94786.1"/>
    <property type="molecule type" value="Genomic_DNA"/>
</dbReference>
<dbReference type="GO" id="GO:0051301">
    <property type="term" value="P:cell division"/>
    <property type="evidence" value="ECO:0007669"/>
    <property type="project" value="UniProtKB-KW"/>
</dbReference>
<dbReference type="OrthoDB" id="9811016at2"/>
<keyword evidence="2" id="KW-0159">Chromosome partition</keyword>